<dbReference type="GeneID" id="14552222"/>
<dbReference type="EMBL" id="CP013694">
    <property type="protein sequence ID" value="ALU30144.1"/>
    <property type="molecule type" value="Genomic_DNA"/>
</dbReference>
<dbReference type="AlphaFoldDB" id="A0A0U3H5E3"/>
<protein>
    <submittedName>
        <fullName evidence="1">Uncharacterized protein</fullName>
    </submittedName>
</protein>
<accession>A0A0U3H5E3</accession>
<dbReference type="PaxDb" id="1435377-SUSAZ_08220"/>
<evidence type="ECO:0000313" key="2">
    <source>
        <dbReference type="EMBL" id="ALU30838.1"/>
    </source>
</evidence>
<proteinExistence type="predicted"/>
<dbReference type="STRING" id="1435377.SUSAZ_08220"/>
<evidence type="ECO:0000313" key="4">
    <source>
        <dbReference type="Proteomes" id="UP000065473"/>
    </source>
</evidence>
<organism evidence="1 4">
    <name type="scientific">Sulfolobus acidocaldarius</name>
    <dbReference type="NCBI Taxonomy" id="2285"/>
    <lineage>
        <taxon>Archaea</taxon>
        <taxon>Thermoproteota</taxon>
        <taxon>Thermoprotei</taxon>
        <taxon>Sulfolobales</taxon>
        <taxon>Sulfolobaceae</taxon>
        <taxon>Sulfolobus</taxon>
    </lineage>
</organism>
<dbReference type="InterPro" id="IPR012340">
    <property type="entry name" value="NA-bd_OB-fold"/>
</dbReference>
<dbReference type="Proteomes" id="UP000060043">
    <property type="component" value="Chromosome"/>
</dbReference>
<dbReference type="RefSeq" id="WP_011278537.1">
    <property type="nucleotide sequence ID" value="NZ_BHWZ01000004.1"/>
</dbReference>
<reference evidence="3 4" key="1">
    <citation type="submission" date="2015-12" db="EMBL/GenBank/DDBJ databases">
        <title>A stable core within a dynamic pangenome in Sulfolobus acidocaldarius.</title>
        <authorList>
            <person name="Anderson R."/>
            <person name="Kouris A."/>
            <person name="Seward C."/>
            <person name="Campbell K."/>
            <person name="Whitaker R."/>
        </authorList>
    </citation>
    <scope>NUCLEOTIDE SEQUENCE [LARGE SCALE GENOMIC DNA]</scope>
    <source>
        <strain evidence="1 4">GG12-C01-09</strain>
        <strain evidence="2 3">NG05B_CO5_07</strain>
    </source>
</reference>
<evidence type="ECO:0000313" key="3">
    <source>
        <dbReference type="Proteomes" id="UP000060043"/>
    </source>
</evidence>
<sequence>MIYTCKRCGYSFSVERARCPKCGNSDFSSVEKREGKVVQYWKLTATPEGVEDSYYLCLVDLGGAKVFCRSAIEPEESVVLDEKGTCRPA</sequence>
<gene>
    <name evidence="1" type="ORF">ATY89_09485</name>
    <name evidence="2" type="ORF">ATZ20_00895</name>
</gene>
<dbReference type="OrthoDB" id="35302at2157"/>
<dbReference type="EMBL" id="CP013695">
    <property type="protein sequence ID" value="ALU30838.1"/>
    <property type="molecule type" value="Genomic_DNA"/>
</dbReference>
<evidence type="ECO:0000313" key="1">
    <source>
        <dbReference type="EMBL" id="ALU30144.1"/>
    </source>
</evidence>
<name>A0A0U3H5E3_9CREN</name>
<dbReference type="OMA" id="CKSLERY"/>
<dbReference type="Proteomes" id="UP000065473">
    <property type="component" value="Chromosome"/>
</dbReference>
<dbReference type="SUPFAM" id="SSF50249">
    <property type="entry name" value="Nucleic acid-binding proteins"/>
    <property type="match status" value="1"/>
</dbReference>